<dbReference type="EMBL" id="QRGR01000006">
    <property type="protein sequence ID" value="RDV16054.1"/>
    <property type="molecule type" value="Genomic_DNA"/>
</dbReference>
<reference evidence="2" key="1">
    <citation type="submission" date="2018-08" db="EMBL/GenBank/DDBJ databases">
        <authorList>
            <person name="Liu Z.-W."/>
            <person name="Du Z.-J."/>
        </authorList>
    </citation>
    <scope>NUCLEOTIDE SEQUENCE [LARGE SCALE GENOMIC DNA]</scope>
    <source>
        <strain evidence="2">H4X</strain>
    </source>
</reference>
<sequence length="404" mass="44772">MNGPRNTIHSTEIISPSLEPTVAFKNLTISNGPKTLLSNISVSGTLNLDDISTTENIIFTEIYKVDLKTTGTLARPETAKQYIYGKVVTTRPIAEAFGEIGISFITTSTSQVPLTVTRTTGISEKITNGVYSAYRYFDLTAGALQNVPNLAVKFSFLNYELTRPIEEYKIYRRNFEDSWSVVDPTTYSRNENYYTVQNLQDLGRYTIGAAQSAPSPLPVELTWFKAQRQAQGVLLTWETASEEENSGFEVQVSTNGKTFSKVAFVESKVVNSSVKQRYSYTDNAALAFGTRYYRLAQIDLDGTTTYSNIKAVDMDTKIETAAAFPNPFADGQEVMVRLPQGGESRPVRLVLTNTLGQVILEQQAQVQDGQVEFAVNTAKANAKGMYLLNVIDNGSKYTFKLVKK</sequence>
<protein>
    <submittedName>
        <fullName evidence="1">T9SS C-terminal target domain-containing protein</fullName>
    </submittedName>
</protein>
<dbReference type="AlphaFoldDB" id="A0A3D8LFN1"/>
<dbReference type="OrthoDB" id="663485at2"/>
<dbReference type="Proteomes" id="UP000256708">
    <property type="component" value="Unassembled WGS sequence"/>
</dbReference>
<comment type="caution">
    <text evidence="1">The sequence shown here is derived from an EMBL/GenBank/DDBJ whole genome shotgun (WGS) entry which is preliminary data.</text>
</comment>
<gene>
    <name evidence="1" type="ORF">DXT99_06550</name>
</gene>
<name>A0A3D8LFN1_9BACT</name>
<dbReference type="Gene3D" id="2.60.40.10">
    <property type="entry name" value="Immunoglobulins"/>
    <property type="match status" value="1"/>
</dbReference>
<keyword evidence="2" id="KW-1185">Reference proteome</keyword>
<dbReference type="InterPro" id="IPR013783">
    <property type="entry name" value="Ig-like_fold"/>
</dbReference>
<evidence type="ECO:0000313" key="2">
    <source>
        <dbReference type="Proteomes" id="UP000256708"/>
    </source>
</evidence>
<accession>A0A3D8LFN1</accession>
<dbReference type="NCBIfam" id="TIGR04183">
    <property type="entry name" value="Por_Secre_tail"/>
    <property type="match status" value="1"/>
</dbReference>
<evidence type="ECO:0000313" key="1">
    <source>
        <dbReference type="EMBL" id="RDV16054.1"/>
    </source>
</evidence>
<organism evidence="1 2">
    <name type="scientific">Pontibacter diazotrophicus</name>
    <dbReference type="NCBI Taxonomy" id="1400979"/>
    <lineage>
        <taxon>Bacteria</taxon>
        <taxon>Pseudomonadati</taxon>
        <taxon>Bacteroidota</taxon>
        <taxon>Cytophagia</taxon>
        <taxon>Cytophagales</taxon>
        <taxon>Hymenobacteraceae</taxon>
        <taxon>Pontibacter</taxon>
    </lineage>
</organism>
<dbReference type="InterPro" id="IPR026444">
    <property type="entry name" value="Secre_tail"/>
</dbReference>
<proteinExistence type="predicted"/>